<dbReference type="InterPro" id="IPR050832">
    <property type="entry name" value="Bact_Acetyltransf"/>
</dbReference>
<accession>A0A4Q2TEG1</accession>
<evidence type="ECO:0000313" key="5">
    <source>
        <dbReference type="Proteomes" id="UP000291088"/>
    </source>
</evidence>
<dbReference type="Proteomes" id="UP000291088">
    <property type="component" value="Unassembled WGS sequence"/>
</dbReference>
<organism evidence="4 5">
    <name type="scientific">Ciceribacter ferrooxidans</name>
    <dbReference type="NCBI Taxonomy" id="2509717"/>
    <lineage>
        <taxon>Bacteria</taxon>
        <taxon>Pseudomonadati</taxon>
        <taxon>Pseudomonadota</taxon>
        <taxon>Alphaproteobacteria</taxon>
        <taxon>Hyphomicrobiales</taxon>
        <taxon>Rhizobiaceae</taxon>
        <taxon>Ciceribacter</taxon>
    </lineage>
</organism>
<evidence type="ECO:0000256" key="2">
    <source>
        <dbReference type="ARBA" id="ARBA00023315"/>
    </source>
</evidence>
<dbReference type="OrthoDB" id="9811979at2"/>
<reference evidence="4 5" key="1">
    <citation type="submission" date="2019-01" db="EMBL/GenBank/DDBJ databases">
        <authorList>
            <person name="Deng T."/>
        </authorList>
    </citation>
    <scope>NUCLEOTIDE SEQUENCE [LARGE SCALE GENOMIC DNA]</scope>
    <source>
        <strain evidence="4 5">F8825</strain>
    </source>
</reference>
<dbReference type="GO" id="GO:0016747">
    <property type="term" value="F:acyltransferase activity, transferring groups other than amino-acyl groups"/>
    <property type="evidence" value="ECO:0007669"/>
    <property type="project" value="InterPro"/>
</dbReference>
<dbReference type="AlphaFoldDB" id="A0A4Q2TEG1"/>
<keyword evidence="5" id="KW-1185">Reference proteome</keyword>
<dbReference type="PANTHER" id="PTHR43877:SF2">
    <property type="entry name" value="AMINOALKYLPHOSPHONATE N-ACETYLTRANSFERASE-RELATED"/>
    <property type="match status" value="1"/>
</dbReference>
<dbReference type="Gene3D" id="3.40.630.30">
    <property type="match status" value="1"/>
</dbReference>
<name>A0A4Q2TEG1_9HYPH</name>
<dbReference type="EMBL" id="SDVB01000170">
    <property type="protein sequence ID" value="RYC17599.1"/>
    <property type="molecule type" value="Genomic_DNA"/>
</dbReference>
<evidence type="ECO:0000313" key="4">
    <source>
        <dbReference type="EMBL" id="RYC17599.1"/>
    </source>
</evidence>
<comment type="caution">
    <text evidence="4">The sequence shown here is derived from an EMBL/GenBank/DDBJ whole genome shotgun (WGS) entry which is preliminary data.</text>
</comment>
<dbReference type="PROSITE" id="PS51186">
    <property type="entry name" value="GNAT"/>
    <property type="match status" value="1"/>
</dbReference>
<gene>
    <name evidence="4" type="ORF">EUU22_06360</name>
</gene>
<keyword evidence="1 4" id="KW-0808">Transferase</keyword>
<dbReference type="InterPro" id="IPR000182">
    <property type="entry name" value="GNAT_dom"/>
</dbReference>
<dbReference type="PANTHER" id="PTHR43877">
    <property type="entry name" value="AMINOALKYLPHOSPHONATE N-ACETYLTRANSFERASE-RELATED-RELATED"/>
    <property type="match status" value="1"/>
</dbReference>
<dbReference type="InterPro" id="IPR016181">
    <property type="entry name" value="Acyl_CoA_acyltransferase"/>
</dbReference>
<evidence type="ECO:0000259" key="3">
    <source>
        <dbReference type="PROSITE" id="PS51186"/>
    </source>
</evidence>
<protein>
    <submittedName>
        <fullName evidence="4">GNAT family N-acetyltransferase</fullName>
    </submittedName>
</protein>
<feature type="domain" description="N-acetyltransferase" evidence="3">
    <location>
        <begin position="2"/>
        <end position="158"/>
    </location>
</feature>
<evidence type="ECO:0000256" key="1">
    <source>
        <dbReference type="ARBA" id="ARBA00022679"/>
    </source>
</evidence>
<dbReference type="CDD" id="cd04301">
    <property type="entry name" value="NAT_SF"/>
    <property type="match status" value="1"/>
</dbReference>
<keyword evidence="2" id="KW-0012">Acyltransferase</keyword>
<dbReference type="RefSeq" id="WP_129331193.1">
    <property type="nucleotide sequence ID" value="NZ_SDVB01000170.1"/>
</dbReference>
<proteinExistence type="predicted"/>
<dbReference type="SUPFAM" id="SSF55729">
    <property type="entry name" value="Acyl-CoA N-acyltransferases (Nat)"/>
    <property type="match status" value="1"/>
</dbReference>
<dbReference type="Pfam" id="PF00583">
    <property type="entry name" value="Acetyltransf_1"/>
    <property type="match status" value="1"/>
</dbReference>
<sequence>MMTIRSARQDEAAILADVGLRAWEKAMIPVGETKAMVENARVAFWNFVSSEWLTITVIEQNGDVAGWAARENLDEDITDFWIDPVFQGQGLGTALLEAVENEIRHLGFEKATLETHAMNREGLHFFEKHGYSVHWLTIAYNPKLDRDIQTVGLAKAFVAPEPVGYGQEF</sequence>